<comment type="subcellular location">
    <subcellularLocation>
        <location evidence="1">Nucleus</location>
    </subcellularLocation>
</comment>
<feature type="compositionally biased region" description="Polar residues" evidence="3">
    <location>
        <begin position="144"/>
        <end position="154"/>
    </location>
</feature>
<dbReference type="Proteomes" id="UP001187471">
    <property type="component" value="Unassembled WGS sequence"/>
</dbReference>
<feature type="region of interest" description="Disordered" evidence="3">
    <location>
        <begin position="175"/>
        <end position="204"/>
    </location>
</feature>
<feature type="region of interest" description="Disordered" evidence="3">
    <location>
        <begin position="1"/>
        <end position="80"/>
    </location>
</feature>
<dbReference type="EMBL" id="JAVXUO010001782">
    <property type="protein sequence ID" value="KAK2979218.1"/>
    <property type="molecule type" value="Genomic_DNA"/>
</dbReference>
<feature type="compositionally biased region" description="Low complexity" evidence="3">
    <location>
        <begin position="30"/>
        <end position="69"/>
    </location>
</feature>
<dbReference type="GO" id="GO:0005634">
    <property type="term" value="C:nucleus"/>
    <property type="evidence" value="ECO:0007669"/>
    <property type="project" value="UniProtKB-SubCell"/>
</dbReference>
<evidence type="ECO:0000313" key="5">
    <source>
        <dbReference type="Proteomes" id="UP001187471"/>
    </source>
</evidence>
<feature type="compositionally biased region" description="Polar residues" evidence="3">
    <location>
        <begin position="189"/>
        <end position="204"/>
    </location>
</feature>
<dbReference type="InterPro" id="IPR051992">
    <property type="entry name" value="OxStress_Response_Reg"/>
</dbReference>
<protein>
    <recommendedName>
        <fullName evidence="6">Oxidative stress 3</fullName>
    </recommendedName>
</protein>
<organism evidence="4 5">
    <name type="scientific">Escallonia rubra</name>
    <dbReference type="NCBI Taxonomy" id="112253"/>
    <lineage>
        <taxon>Eukaryota</taxon>
        <taxon>Viridiplantae</taxon>
        <taxon>Streptophyta</taxon>
        <taxon>Embryophyta</taxon>
        <taxon>Tracheophyta</taxon>
        <taxon>Spermatophyta</taxon>
        <taxon>Magnoliopsida</taxon>
        <taxon>eudicotyledons</taxon>
        <taxon>Gunneridae</taxon>
        <taxon>Pentapetalae</taxon>
        <taxon>asterids</taxon>
        <taxon>campanulids</taxon>
        <taxon>Escalloniales</taxon>
        <taxon>Escalloniaceae</taxon>
        <taxon>Escallonia</taxon>
    </lineage>
</organism>
<dbReference type="AlphaFoldDB" id="A0AA88QZ36"/>
<dbReference type="PANTHER" id="PTHR33172:SF29">
    <property type="entry name" value="OS06G0559400 PROTEIN"/>
    <property type="match status" value="1"/>
</dbReference>
<evidence type="ECO:0000313" key="4">
    <source>
        <dbReference type="EMBL" id="KAK2979218.1"/>
    </source>
</evidence>
<evidence type="ECO:0008006" key="6">
    <source>
        <dbReference type="Google" id="ProtNLM"/>
    </source>
</evidence>
<feature type="region of interest" description="Disordered" evidence="3">
    <location>
        <begin position="137"/>
        <end position="161"/>
    </location>
</feature>
<gene>
    <name evidence="4" type="ORF">RJ640_009616</name>
</gene>
<dbReference type="GO" id="GO:0006950">
    <property type="term" value="P:response to stress"/>
    <property type="evidence" value="ECO:0007669"/>
    <property type="project" value="UniProtKB-ARBA"/>
</dbReference>
<keyword evidence="2" id="KW-0539">Nucleus</keyword>
<evidence type="ECO:0000256" key="3">
    <source>
        <dbReference type="SAM" id="MobiDB-lite"/>
    </source>
</evidence>
<keyword evidence="5" id="KW-1185">Reference proteome</keyword>
<accession>A0AA88QZ36</accession>
<comment type="caution">
    <text evidence="4">The sequence shown here is derived from an EMBL/GenBank/DDBJ whole genome shotgun (WGS) entry which is preliminary data.</text>
</comment>
<dbReference type="PANTHER" id="PTHR33172">
    <property type="entry name" value="OS08G0516900 PROTEIN"/>
    <property type="match status" value="1"/>
</dbReference>
<proteinExistence type="predicted"/>
<evidence type="ECO:0000256" key="2">
    <source>
        <dbReference type="ARBA" id="ARBA00023242"/>
    </source>
</evidence>
<evidence type="ECO:0000256" key="1">
    <source>
        <dbReference type="ARBA" id="ARBA00004123"/>
    </source>
</evidence>
<reference evidence="4" key="1">
    <citation type="submission" date="2022-12" db="EMBL/GenBank/DDBJ databases">
        <title>Draft genome assemblies for two species of Escallonia (Escalloniales).</title>
        <authorList>
            <person name="Chanderbali A."/>
            <person name="Dervinis C."/>
            <person name="Anghel I."/>
            <person name="Soltis D."/>
            <person name="Soltis P."/>
            <person name="Zapata F."/>
        </authorList>
    </citation>
    <scope>NUCLEOTIDE SEQUENCE</scope>
    <source>
        <strain evidence="4">UCBG92.1500</strain>
        <tissue evidence="4">Leaf</tissue>
    </source>
</reference>
<name>A0AA88QZ36_9ASTE</name>
<sequence length="204" mass="21596">MISLEMGFAPSFQLSNHGITDEEGLDRGDSVSSSSDVSSVASSESDSMEEVTSSVSSSPSSGSGSPPSGQLAPAPLNDMSSLLQQLPFKRGLSKHFEGKSQSFTSLSSVRCLEDLVKPENPYNKKLKSCRSYGGLLTESHKSSSHLPRNTSSRLISKKSSRGSCSSLINAKKAAGSFLGNRPPTHPPHRSNSTSSFPNQTPLFA</sequence>